<feature type="compositionally biased region" description="Acidic residues" evidence="1">
    <location>
        <begin position="113"/>
        <end position="122"/>
    </location>
</feature>
<dbReference type="AlphaFoldDB" id="A0A8S3J6G3"/>
<evidence type="ECO:0000313" key="3">
    <source>
        <dbReference type="Proteomes" id="UP000681720"/>
    </source>
</evidence>
<accession>A0A8S3J6G3</accession>
<organism evidence="2 3">
    <name type="scientific">Rotaria magnacalcarata</name>
    <dbReference type="NCBI Taxonomy" id="392030"/>
    <lineage>
        <taxon>Eukaryota</taxon>
        <taxon>Metazoa</taxon>
        <taxon>Spiralia</taxon>
        <taxon>Gnathifera</taxon>
        <taxon>Rotifera</taxon>
        <taxon>Eurotatoria</taxon>
        <taxon>Bdelloidea</taxon>
        <taxon>Philodinida</taxon>
        <taxon>Philodinidae</taxon>
        <taxon>Rotaria</taxon>
    </lineage>
</organism>
<name>A0A8S3J6G3_9BILA</name>
<dbReference type="Proteomes" id="UP000681720">
    <property type="component" value="Unassembled WGS sequence"/>
</dbReference>
<feature type="non-terminal residue" evidence="2">
    <location>
        <position position="1"/>
    </location>
</feature>
<proteinExistence type="predicted"/>
<reference evidence="2" key="1">
    <citation type="submission" date="2021-02" db="EMBL/GenBank/DDBJ databases">
        <authorList>
            <person name="Nowell W R."/>
        </authorList>
    </citation>
    <scope>NUCLEOTIDE SEQUENCE</scope>
</reference>
<dbReference type="EMBL" id="CAJOBJ010353272">
    <property type="protein sequence ID" value="CAF5211088.1"/>
    <property type="molecule type" value="Genomic_DNA"/>
</dbReference>
<feature type="region of interest" description="Disordered" evidence="1">
    <location>
        <begin position="99"/>
        <end position="122"/>
    </location>
</feature>
<evidence type="ECO:0000313" key="2">
    <source>
        <dbReference type="EMBL" id="CAF5211088.1"/>
    </source>
</evidence>
<comment type="caution">
    <text evidence="2">The sequence shown here is derived from an EMBL/GenBank/DDBJ whole genome shotgun (WGS) entry which is preliminary data.</text>
</comment>
<gene>
    <name evidence="2" type="ORF">GIL414_LOCUS79810</name>
</gene>
<protein>
    <submittedName>
        <fullName evidence="2">Uncharacterized protein</fullName>
    </submittedName>
</protein>
<evidence type="ECO:0000256" key="1">
    <source>
        <dbReference type="SAM" id="MobiDB-lite"/>
    </source>
</evidence>
<sequence>AKDPIDFCRKTLKLLYSEEELKNSTLPPKRDYLRREALDERRFAILLEAVRIKFRLDSNRMQDVYNDLLKVKLGNFLYEERRRATRRRLRAQERVLKQNTFQFNQDDDQRSSDDDDEEEEIL</sequence>